<comment type="caution">
    <text evidence="1">The sequence shown here is derived from an EMBL/GenBank/DDBJ whole genome shotgun (WGS) entry which is preliminary data.</text>
</comment>
<keyword evidence="2" id="KW-1185">Reference proteome</keyword>
<protein>
    <submittedName>
        <fullName evidence="1">Uncharacterized protein</fullName>
    </submittedName>
</protein>
<dbReference type="Gene3D" id="3.30.1460.10">
    <property type="match status" value="1"/>
</dbReference>
<reference evidence="1 2" key="1">
    <citation type="journal article" date="2019" name="Int. J. Syst. Evol. Microbiol.">
        <title>The Global Catalogue of Microorganisms (GCM) 10K type strain sequencing project: providing services to taxonomists for standard genome sequencing and annotation.</title>
        <authorList>
            <consortium name="The Broad Institute Genomics Platform"/>
            <consortium name="The Broad Institute Genome Sequencing Center for Infectious Disease"/>
            <person name="Wu L."/>
            <person name="Ma J."/>
        </authorList>
    </citation>
    <scope>NUCLEOTIDE SEQUENCE [LARGE SCALE GENOMIC DNA]</scope>
    <source>
        <strain evidence="1 2">JCM 17504</strain>
    </source>
</reference>
<dbReference type="EMBL" id="BAABKX010000001">
    <property type="protein sequence ID" value="GAA5043302.1"/>
    <property type="molecule type" value="Genomic_DNA"/>
</dbReference>
<dbReference type="RefSeq" id="WP_227775575.1">
    <property type="nucleotide sequence ID" value="NZ_BAABKX010000001.1"/>
</dbReference>
<gene>
    <name evidence="1" type="ORF">GCM10025751_07840</name>
</gene>
<dbReference type="AlphaFoldDB" id="A0AAV3UCZ0"/>
<proteinExistence type="predicted"/>
<dbReference type="GeneID" id="68611333"/>
<dbReference type="Proteomes" id="UP001501729">
    <property type="component" value="Unassembled WGS sequence"/>
</dbReference>
<organism evidence="1 2">
    <name type="scientific">Haladaptatus pallidirubidus</name>
    <dbReference type="NCBI Taxonomy" id="1008152"/>
    <lineage>
        <taxon>Archaea</taxon>
        <taxon>Methanobacteriati</taxon>
        <taxon>Methanobacteriota</taxon>
        <taxon>Stenosarchaea group</taxon>
        <taxon>Halobacteria</taxon>
        <taxon>Halobacteriales</taxon>
        <taxon>Haladaptataceae</taxon>
        <taxon>Haladaptatus</taxon>
    </lineage>
</organism>
<name>A0AAV3UCZ0_9EURY</name>
<evidence type="ECO:0000313" key="2">
    <source>
        <dbReference type="Proteomes" id="UP001501729"/>
    </source>
</evidence>
<evidence type="ECO:0000313" key="1">
    <source>
        <dbReference type="EMBL" id="GAA5043302.1"/>
    </source>
</evidence>
<sequence length="155" mass="17399">MVGVISEEQVVAWLDGKVVQDVQHVTDDETEFNIKLRLARLPLHVIKEDARGPIRLVSNTAFDTERTRKVMENDEDRSELLARIGPVLAVTPGFYTFLDEDGTSCEFADAYSIQLEHRIYPDGASRQATMEGLMNLATAMRYLQNTVAVLLDSRG</sequence>
<accession>A0AAV3UCZ0</accession>